<comment type="catalytic activity">
    <reaction evidence="1">
        <text>ATP + protein L-histidine = ADP + protein N-phospho-L-histidine.</text>
        <dbReference type="EC" id="2.7.13.3"/>
    </reaction>
</comment>
<evidence type="ECO:0000313" key="8">
    <source>
        <dbReference type="Proteomes" id="UP000637423"/>
    </source>
</evidence>
<comment type="caution">
    <text evidence="7">The sequence shown here is derived from an EMBL/GenBank/DDBJ whole genome shotgun (WGS) entry which is preliminary data.</text>
</comment>
<dbReference type="Proteomes" id="UP000637423">
    <property type="component" value="Unassembled WGS sequence"/>
</dbReference>
<dbReference type="InterPro" id="IPR004358">
    <property type="entry name" value="Sig_transdc_His_kin-like_C"/>
</dbReference>
<dbReference type="SMART" id="SM00388">
    <property type="entry name" value="HisKA"/>
    <property type="match status" value="1"/>
</dbReference>
<dbReference type="PRINTS" id="PR00344">
    <property type="entry name" value="BCTRLSENSOR"/>
</dbReference>
<dbReference type="EC" id="2.7.13.3" evidence="2"/>
<keyword evidence="8" id="KW-1185">Reference proteome</keyword>
<name>A0A916UJX6_9BURK</name>
<evidence type="ECO:0000256" key="4">
    <source>
        <dbReference type="ARBA" id="ARBA00022679"/>
    </source>
</evidence>
<evidence type="ECO:0000313" key="7">
    <source>
        <dbReference type="EMBL" id="GGC75850.1"/>
    </source>
</evidence>
<reference evidence="7" key="1">
    <citation type="journal article" date="2014" name="Int. J. Syst. Evol. Microbiol.">
        <title>Complete genome sequence of Corynebacterium casei LMG S-19264T (=DSM 44701T), isolated from a smear-ripened cheese.</title>
        <authorList>
            <consortium name="US DOE Joint Genome Institute (JGI-PGF)"/>
            <person name="Walter F."/>
            <person name="Albersmeier A."/>
            <person name="Kalinowski J."/>
            <person name="Ruckert C."/>
        </authorList>
    </citation>
    <scope>NUCLEOTIDE SEQUENCE</scope>
    <source>
        <strain evidence="7">CGMCC 1.10998</strain>
    </source>
</reference>
<evidence type="ECO:0000256" key="5">
    <source>
        <dbReference type="ARBA" id="ARBA00022777"/>
    </source>
</evidence>
<sequence length="421" mass="46656">MPTETVTTPLCENRFLLNTYSVKLKNYFLTTLETQLPSMNLSDFIRSNLEHILQEWEEFASTLGPLEDANKFELRDHAGAVLKTIALDLDTPQLEQQSIDKSKGLGPQAIEDTAAETHAADRVAAGFTSEQVMAEFRALRSSVLRLWARKVEITTARDIQDMIRFNEAIDQAQSESMARYATMLREAQNLFLTILGHDVRTPLGAISMGAQVLLHDQSLPSKALKVGLRIFNSSKRMDEIVRDLLDFSTTHLGDGIPIDPHTVDLREICANVVDEARTYHPDRKITFQASGSLTGAWDGARMAQAFSNLISNAIQHSLPGTEVDVNLSDSPSEVLLEVKNCADVIPPAKLRTFFDPVRRFAIRPASERSVEANANLGLGLYVVKEIVRAHDGTISVASTVADGVTFSVRLPHLTPHRRIDD</sequence>
<dbReference type="InterPro" id="IPR036097">
    <property type="entry name" value="HisK_dim/P_sf"/>
</dbReference>
<evidence type="ECO:0000256" key="3">
    <source>
        <dbReference type="ARBA" id="ARBA00022553"/>
    </source>
</evidence>
<evidence type="ECO:0000256" key="2">
    <source>
        <dbReference type="ARBA" id="ARBA00012438"/>
    </source>
</evidence>
<keyword evidence="4" id="KW-0808">Transferase</keyword>
<dbReference type="SUPFAM" id="SSF47384">
    <property type="entry name" value="Homodimeric domain of signal transducing histidine kinase"/>
    <property type="match status" value="1"/>
</dbReference>
<organism evidence="7 8">
    <name type="scientific">Undibacterium terreum</name>
    <dbReference type="NCBI Taxonomy" id="1224302"/>
    <lineage>
        <taxon>Bacteria</taxon>
        <taxon>Pseudomonadati</taxon>
        <taxon>Pseudomonadota</taxon>
        <taxon>Betaproteobacteria</taxon>
        <taxon>Burkholderiales</taxon>
        <taxon>Oxalobacteraceae</taxon>
        <taxon>Undibacterium</taxon>
    </lineage>
</organism>
<dbReference type="EMBL" id="BMED01000002">
    <property type="protein sequence ID" value="GGC75850.1"/>
    <property type="molecule type" value="Genomic_DNA"/>
</dbReference>
<reference evidence="7" key="2">
    <citation type="submission" date="2020-09" db="EMBL/GenBank/DDBJ databases">
        <authorList>
            <person name="Sun Q."/>
            <person name="Zhou Y."/>
        </authorList>
    </citation>
    <scope>NUCLEOTIDE SEQUENCE</scope>
    <source>
        <strain evidence="7">CGMCC 1.10998</strain>
    </source>
</reference>
<dbReference type="Gene3D" id="1.10.287.130">
    <property type="match status" value="1"/>
</dbReference>
<protein>
    <recommendedName>
        <fullName evidence="2">histidine kinase</fullName>
        <ecNumber evidence="2">2.7.13.3</ecNumber>
    </recommendedName>
</protein>
<dbReference type="CDD" id="cd00082">
    <property type="entry name" value="HisKA"/>
    <property type="match status" value="1"/>
</dbReference>
<gene>
    <name evidence="7" type="ORF">GCM10011396_23840</name>
</gene>
<keyword evidence="5 7" id="KW-0418">Kinase</keyword>
<evidence type="ECO:0000256" key="1">
    <source>
        <dbReference type="ARBA" id="ARBA00000085"/>
    </source>
</evidence>
<proteinExistence type="predicted"/>
<feature type="domain" description="Histidine kinase" evidence="6">
    <location>
        <begin position="194"/>
        <end position="414"/>
    </location>
</feature>
<dbReference type="GO" id="GO:0030295">
    <property type="term" value="F:protein kinase activator activity"/>
    <property type="evidence" value="ECO:0007669"/>
    <property type="project" value="TreeGrafter"/>
</dbReference>
<dbReference type="GO" id="GO:0007234">
    <property type="term" value="P:osmosensory signaling via phosphorelay pathway"/>
    <property type="evidence" value="ECO:0007669"/>
    <property type="project" value="TreeGrafter"/>
</dbReference>
<dbReference type="GO" id="GO:0000155">
    <property type="term" value="F:phosphorelay sensor kinase activity"/>
    <property type="evidence" value="ECO:0007669"/>
    <property type="project" value="InterPro"/>
</dbReference>
<dbReference type="PROSITE" id="PS50109">
    <property type="entry name" value="HIS_KIN"/>
    <property type="match status" value="1"/>
</dbReference>
<dbReference type="Pfam" id="PF00512">
    <property type="entry name" value="HisKA"/>
    <property type="match status" value="1"/>
</dbReference>
<keyword evidence="3" id="KW-0597">Phosphoprotein</keyword>
<dbReference type="InterPro" id="IPR036890">
    <property type="entry name" value="HATPase_C_sf"/>
</dbReference>
<dbReference type="Gene3D" id="3.30.565.10">
    <property type="entry name" value="Histidine kinase-like ATPase, C-terminal domain"/>
    <property type="match status" value="1"/>
</dbReference>
<dbReference type="Pfam" id="PF02518">
    <property type="entry name" value="HATPase_c"/>
    <property type="match status" value="1"/>
</dbReference>
<dbReference type="SMART" id="SM00387">
    <property type="entry name" value="HATPase_c"/>
    <property type="match status" value="1"/>
</dbReference>
<dbReference type="PANTHER" id="PTHR42878">
    <property type="entry name" value="TWO-COMPONENT HISTIDINE KINASE"/>
    <property type="match status" value="1"/>
</dbReference>
<evidence type="ECO:0000259" key="6">
    <source>
        <dbReference type="PROSITE" id="PS50109"/>
    </source>
</evidence>
<dbReference type="SUPFAM" id="SSF55874">
    <property type="entry name" value="ATPase domain of HSP90 chaperone/DNA topoisomerase II/histidine kinase"/>
    <property type="match status" value="1"/>
</dbReference>
<dbReference type="CDD" id="cd00075">
    <property type="entry name" value="HATPase"/>
    <property type="match status" value="1"/>
</dbReference>
<dbReference type="InterPro" id="IPR005467">
    <property type="entry name" value="His_kinase_dom"/>
</dbReference>
<dbReference type="InterPro" id="IPR003661">
    <property type="entry name" value="HisK_dim/P_dom"/>
</dbReference>
<dbReference type="GO" id="GO:0000156">
    <property type="term" value="F:phosphorelay response regulator activity"/>
    <property type="evidence" value="ECO:0007669"/>
    <property type="project" value="TreeGrafter"/>
</dbReference>
<dbReference type="AlphaFoldDB" id="A0A916UJX6"/>
<dbReference type="InterPro" id="IPR003594">
    <property type="entry name" value="HATPase_dom"/>
</dbReference>
<dbReference type="InterPro" id="IPR050351">
    <property type="entry name" value="BphY/WalK/GraS-like"/>
</dbReference>
<dbReference type="PANTHER" id="PTHR42878:SF15">
    <property type="entry name" value="BACTERIOPHYTOCHROME"/>
    <property type="match status" value="1"/>
</dbReference>
<accession>A0A916UJX6</accession>